<name>A0A8J3YQE1_9ACTN</name>
<dbReference type="PANTHER" id="PTHR43557">
    <property type="entry name" value="APOPTOSIS-INDUCING FACTOR 1"/>
    <property type="match status" value="1"/>
</dbReference>
<dbReference type="Proteomes" id="UP000619260">
    <property type="component" value="Unassembled WGS sequence"/>
</dbReference>
<dbReference type="PRINTS" id="PR00368">
    <property type="entry name" value="FADPNR"/>
</dbReference>
<sequence>MARNLFREYRDFGVRDRILIVGSGASGMAAARELRRNGFYGELVVMGDEPEGHYDRPALSKGILTGHKRPSDVISALDEDLDIIWRIGRRAVSCDLKQRFVEAHTGERVYFDGLIIASGCRAMLPADWPDEEGLHCLSSLPAAWALRKALRGARKVAVVGGGVTGCEVACAVKDLARKSVIIEPRPFVMGRAVGSVVGHMVAASHQRNGIQLATGGRVLGLEKYRDKWHLTLKDNSIVTADLVVGSMGERPDLDWLADTGIDISDGVLCDEALRVLDQNGNVVEGVVACGSLARWPNARQPGKPMRFGQWIAAVEQGMHAARTLLANGRPAEACSILPRYWTHQLGLRIEVVGELDNNAEVQINELRPGRKDPAMSGVLAEYTRNGRLIGAVAVNAPRPFTAIARMMLMDKPAVLPAPVPAAVPRERLRRDNYLAAVG</sequence>
<organism evidence="6 7">
    <name type="scientific">Virgisporangium aliadipatigenens</name>
    <dbReference type="NCBI Taxonomy" id="741659"/>
    <lineage>
        <taxon>Bacteria</taxon>
        <taxon>Bacillati</taxon>
        <taxon>Actinomycetota</taxon>
        <taxon>Actinomycetes</taxon>
        <taxon>Micromonosporales</taxon>
        <taxon>Micromonosporaceae</taxon>
        <taxon>Virgisporangium</taxon>
    </lineage>
</organism>
<keyword evidence="7" id="KW-1185">Reference proteome</keyword>
<dbReference type="AlphaFoldDB" id="A0A8J3YQE1"/>
<gene>
    <name evidence="6" type="ORF">Val02_55480</name>
</gene>
<dbReference type="Gene3D" id="3.50.50.60">
    <property type="entry name" value="FAD/NAD(P)-binding domain"/>
    <property type="match status" value="2"/>
</dbReference>
<keyword evidence="2" id="KW-0285">Flavoprotein</keyword>
<dbReference type="GO" id="GO:0016651">
    <property type="term" value="F:oxidoreductase activity, acting on NAD(P)H"/>
    <property type="evidence" value="ECO:0007669"/>
    <property type="project" value="TreeGrafter"/>
</dbReference>
<evidence type="ECO:0000313" key="7">
    <source>
        <dbReference type="Proteomes" id="UP000619260"/>
    </source>
</evidence>
<feature type="domain" description="FAD/NAD(P)-binding" evidence="5">
    <location>
        <begin position="17"/>
        <end position="317"/>
    </location>
</feature>
<keyword evidence="3" id="KW-0274">FAD</keyword>
<comment type="caution">
    <text evidence="6">The sequence shown here is derived from an EMBL/GenBank/DDBJ whole genome shotgun (WGS) entry which is preliminary data.</text>
</comment>
<proteinExistence type="predicted"/>
<dbReference type="PANTHER" id="PTHR43557:SF2">
    <property type="entry name" value="RIESKE DOMAIN-CONTAINING PROTEIN-RELATED"/>
    <property type="match status" value="1"/>
</dbReference>
<dbReference type="GO" id="GO:0005737">
    <property type="term" value="C:cytoplasm"/>
    <property type="evidence" value="ECO:0007669"/>
    <property type="project" value="TreeGrafter"/>
</dbReference>
<dbReference type="PRINTS" id="PR00469">
    <property type="entry name" value="PNDRDTASEII"/>
</dbReference>
<dbReference type="EMBL" id="BOPF01000021">
    <property type="protein sequence ID" value="GIJ48662.1"/>
    <property type="molecule type" value="Genomic_DNA"/>
</dbReference>
<dbReference type="SUPFAM" id="SSF51905">
    <property type="entry name" value="FAD/NAD(P)-binding domain"/>
    <property type="match status" value="1"/>
</dbReference>
<protein>
    <submittedName>
        <fullName evidence="6">Pyridine nucleotide-disulfide oxidoreductase</fullName>
    </submittedName>
</protein>
<keyword evidence="4" id="KW-0560">Oxidoreductase</keyword>
<dbReference type="SUPFAM" id="SSF55424">
    <property type="entry name" value="FAD/NAD-linked reductases, dimerisation (C-terminal) domain"/>
    <property type="match status" value="1"/>
</dbReference>
<accession>A0A8J3YQE1</accession>
<dbReference type="InterPro" id="IPR050446">
    <property type="entry name" value="FAD-oxidoreductase/Apoptosis"/>
</dbReference>
<evidence type="ECO:0000313" key="6">
    <source>
        <dbReference type="EMBL" id="GIJ48662.1"/>
    </source>
</evidence>
<dbReference type="Gene3D" id="3.30.390.30">
    <property type="match status" value="1"/>
</dbReference>
<evidence type="ECO:0000259" key="5">
    <source>
        <dbReference type="Pfam" id="PF07992"/>
    </source>
</evidence>
<dbReference type="InterPro" id="IPR036188">
    <property type="entry name" value="FAD/NAD-bd_sf"/>
</dbReference>
<evidence type="ECO:0000256" key="4">
    <source>
        <dbReference type="ARBA" id="ARBA00023002"/>
    </source>
</evidence>
<comment type="cofactor">
    <cofactor evidence="1">
        <name>FAD</name>
        <dbReference type="ChEBI" id="CHEBI:57692"/>
    </cofactor>
</comment>
<dbReference type="InterPro" id="IPR023753">
    <property type="entry name" value="FAD/NAD-binding_dom"/>
</dbReference>
<dbReference type="Pfam" id="PF07992">
    <property type="entry name" value="Pyr_redox_2"/>
    <property type="match status" value="1"/>
</dbReference>
<evidence type="ECO:0000256" key="2">
    <source>
        <dbReference type="ARBA" id="ARBA00022630"/>
    </source>
</evidence>
<dbReference type="RefSeq" id="WP_203902122.1">
    <property type="nucleotide sequence ID" value="NZ_BOPF01000021.1"/>
</dbReference>
<reference evidence="6" key="1">
    <citation type="submission" date="2021-01" db="EMBL/GenBank/DDBJ databases">
        <title>Whole genome shotgun sequence of Virgisporangium aliadipatigenens NBRC 105644.</title>
        <authorList>
            <person name="Komaki H."/>
            <person name="Tamura T."/>
        </authorList>
    </citation>
    <scope>NUCLEOTIDE SEQUENCE</scope>
    <source>
        <strain evidence="6">NBRC 105644</strain>
    </source>
</reference>
<evidence type="ECO:0000256" key="1">
    <source>
        <dbReference type="ARBA" id="ARBA00001974"/>
    </source>
</evidence>
<dbReference type="InterPro" id="IPR016156">
    <property type="entry name" value="FAD/NAD-linked_Rdtase_dimer_sf"/>
</dbReference>
<evidence type="ECO:0000256" key="3">
    <source>
        <dbReference type="ARBA" id="ARBA00022827"/>
    </source>
</evidence>